<dbReference type="SUPFAM" id="SSF52972">
    <property type="entry name" value="ITPase-like"/>
    <property type="match status" value="1"/>
</dbReference>
<dbReference type="PANTHER" id="PTHR43213">
    <property type="entry name" value="BIFUNCTIONAL DTTP/UTP PYROPHOSPHATASE/METHYLTRANSFERASE PROTEIN-RELATED"/>
    <property type="match status" value="1"/>
</dbReference>
<proteinExistence type="predicted"/>
<feature type="non-terminal residue" evidence="3">
    <location>
        <position position="93"/>
    </location>
</feature>
<keyword evidence="4" id="KW-1185">Reference proteome</keyword>
<dbReference type="AlphaFoldDB" id="A0A8H7ZQ63"/>
<protein>
    <submittedName>
        <fullName evidence="3">Maf-like protein</fullName>
    </submittedName>
</protein>
<evidence type="ECO:0000256" key="1">
    <source>
        <dbReference type="ARBA" id="ARBA00001968"/>
    </source>
</evidence>
<evidence type="ECO:0000313" key="3">
    <source>
        <dbReference type="EMBL" id="KAG5457633.1"/>
    </source>
</evidence>
<evidence type="ECO:0000313" key="4">
    <source>
        <dbReference type="Proteomes" id="UP000673691"/>
    </source>
</evidence>
<accession>A0A8H7ZQ63</accession>
<dbReference type="OrthoDB" id="10267058at2759"/>
<dbReference type="Gene3D" id="3.90.950.10">
    <property type="match status" value="1"/>
</dbReference>
<dbReference type="GO" id="GO:0047429">
    <property type="term" value="F:nucleoside triphosphate diphosphatase activity"/>
    <property type="evidence" value="ECO:0007669"/>
    <property type="project" value="InterPro"/>
</dbReference>
<evidence type="ECO:0000256" key="2">
    <source>
        <dbReference type="ARBA" id="ARBA00022801"/>
    </source>
</evidence>
<dbReference type="Proteomes" id="UP000673691">
    <property type="component" value="Unassembled WGS sequence"/>
</dbReference>
<dbReference type="InterPro" id="IPR029001">
    <property type="entry name" value="ITPase-like_fam"/>
</dbReference>
<reference evidence="3 4" key="1">
    <citation type="journal article" name="Sci. Rep.">
        <title>Genome-scale phylogenetic analyses confirm Olpidium as the closest living zoosporic fungus to the non-flagellated, terrestrial fungi.</title>
        <authorList>
            <person name="Chang Y."/>
            <person name="Rochon D."/>
            <person name="Sekimoto S."/>
            <person name="Wang Y."/>
            <person name="Chovatia M."/>
            <person name="Sandor L."/>
            <person name="Salamov A."/>
            <person name="Grigoriev I.V."/>
            <person name="Stajich J.E."/>
            <person name="Spatafora J.W."/>
        </authorList>
    </citation>
    <scope>NUCLEOTIDE SEQUENCE [LARGE SCALE GENOMIC DNA]</scope>
    <source>
        <strain evidence="3">S191</strain>
    </source>
</reference>
<dbReference type="Pfam" id="PF02545">
    <property type="entry name" value="Maf"/>
    <property type="match status" value="1"/>
</dbReference>
<dbReference type="PANTHER" id="PTHR43213:SF5">
    <property type="entry name" value="BIFUNCTIONAL DTTP_UTP PYROPHOSPHATASE_METHYLTRANSFERASE PROTEIN-RELATED"/>
    <property type="match status" value="1"/>
</dbReference>
<gene>
    <name evidence="3" type="ORF">BJ554DRAFT_2297</name>
</gene>
<name>A0A8H7ZQ63_9FUNG</name>
<sequence>MFSCLCRDARQSATGKLPDLVVSADTAVVVDGQILEKPRSKADAAAMLRLLAGRSHEVCTAVALITPENVTSVDVPVETTEVEFGEMSDDMIN</sequence>
<dbReference type="InterPro" id="IPR003697">
    <property type="entry name" value="Maf-like"/>
</dbReference>
<keyword evidence="2" id="KW-0378">Hydrolase</keyword>
<dbReference type="EMBL" id="JAEFCI010009748">
    <property type="protein sequence ID" value="KAG5457633.1"/>
    <property type="molecule type" value="Genomic_DNA"/>
</dbReference>
<comment type="cofactor">
    <cofactor evidence="1">
        <name>a divalent metal cation</name>
        <dbReference type="ChEBI" id="CHEBI:60240"/>
    </cofactor>
</comment>
<organism evidence="3 4">
    <name type="scientific">Olpidium bornovanus</name>
    <dbReference type="NCBI Taxonomy" id="278681"/>
    <lineage>
        <taxon>Eukaryota</taxon>
        <taxon>Fungi</taxon>
        <taxon>Fungi incertae sedis</taxon>
        <taxon>Olpidiomycota</taxon>
        <taxon>Olpidiomycotina</taxon>
        <taxon>Olpidiomycetes</taxon>
        <taxon>Olpidiales</taxon>
        <taxon>Olpidiaceae</taxon>
        <taxon>Olpidium</taxon>
    </lineage>
</organism>
<comment type="caution">
    <text evidence="3">The sequence shown here is derived from an EMBL/GenBank/DDBJ whole genome shotgun (WGS) entry which is preliminary data.</text>
</comment>